<keyword evidence="3" id="KW-1185">Reference proteome</keyword>
<keyword evidence="1" id="KW-0472">Membrane</keyword>
<evidence type="ECO:0000256" key="1">
    <source>
        <dbReference type="SAM" id="Phobius"/>
    </source>
</evidence>
<dbReference type="Proteomes" id="UP001597263">
    <property type="component" value="Unassembled WGS sequence"/>
</dbReference>
<protein>
    <submittedName>
        <fullName evidence="2">Uncharacterized protein</fullName>
    </submittedName>
</protein>
<reference evidence="3" key="1">
    <citation type="journal article" date="2019" name="Int. J. Syst. Evol. Microbiol.">
        <title>The Global Catalogue of Microorganisms (GCM) 10K type strain sequencing project: providing services to taxonomists for standard genome sequencing and annotation.</title>
        <authorList>
            <consortium name="The Broad Institute Genomics Platform"/>
            <consortium name="The Broad Institute Genome Sequencing Center for Infectious Disease"/>
            <person name="Wu L."/>
            <person name="Ma J."/>
        </authorList>
    </citation>
    <scope>NUCLEOTIDE SEQUENCE [LARGE SCALE GENOMIC DNA]</scope>
    <source>
        <strain evidence="3">CCUG 49584</strain>
    </source>
</reference>
<evidence type="ECO:0000313" key="2">
    <source>
        <dbReference type="EMBL" id="MFD1226808.1"/>
    </source>
</evidence>
<dbReference type="RefSeq" id="WP_289387547.1">
    <property type="nucleotide sequence ID" value="NZ_JAUCBM010000005.1"/>
</dbReference>
<evidence type="ECO:0000313" key="3">
    <source>
        <dbReference type="Proteomes" id="UP001597263"/>
    </source>
</evidence>
<dbReference type="EMBL" id="JBHTMA010000033">
    <property type="protein sequence ID" value="MFD1226808.1"/>
    <property type="molecule type" value="Genomic_DNA"/>
</dbReference>
<proteinExistence type="predicted"/>
<feature type="transmembrane region" description="Helical" evidence="1">
    <location>
        <begin position="20"/>
        <end position="48"/>
    </location>
</feature>
<accession>A0ABW3V0X1</accession>
<organism evidence="2 3">
    <name type="scientific">Pseudochrobactrum kiredjianiae</name>
    <dbReference type="NCBI Taxonomy" id="386305"/>
    <lineage>
        <taxon>Bacteria</taxon>
        <taxon>Pseudomonadati</taxon>
        <taxon>Pseudomonadota</taxon>
        <taxon>Alphaproteobacteria</taxon>
        <taxon>Hyphomicrobiales</taxon>
        <taxon>Brucellaceae</taxon>
        <taxon>Pseudochrobactrum</taxon>
    </lineage>
</organism>
<comment type="caution">
    <text evidence="2">The sequence shown here is derived from an EMBL/GenBank/DDBJ whole genome shotgun (WGS) entry which is preliminary data.</text>
</comment>
<keyword evidence="1" id="KW-1133">Transmembrane helix</keyword>
<name>A0ABW3V0X1_9HYPH</name>
<gene>
    <name evidence="2" type="ORF">ACFQ35_06545</name>
</gene>
<keyword evidence="1" id="KW-0812">Transmembrane</keyword>
<sequence length="86" mass="9873">MKLFGKSIPLPQSVWLRRALGGGLVVGGIFSFLPVLGVWMLPLGLIILSRDSSRIRRIRRKSEVGILRRWREYRARKRAEKASKSQ</sequence>